<evidence type="ECO:0000256" key="2">
    <source>
        <dbReference type="ARBA" id="ARBA00008872"/>
    </source>
</evidence>
<keyword evidence="14" id="KW-1185">Reference proteome</keyword>
<evidence type="ECO:0000256" key="3">
    <source>
        <dbReference type="ARBA" id="ARBA00022898"/>
    </source>
</evidence>
<comment type="subunit">
    <text evidence="9">Homodimer. Only the dimer is catalytically active, as the active sites are constructed of residues from both monomers.</text>
</comment>
<feature type="modified residue" description="N6-(pyridoxal phosphate)lysine" evidence="11">
    <location>
        <position position="55"/>
    </location>
</feature>
<evidence type="ECO:0000256" key="6">
    <source>
        <dbReference type="ARBA" id="ARBA00034115"/>
    </source>
</evidence>
<dbReference type="PANTHER" id="PTHR11482">
    <property type="entry name" value="ARGININE/DIAMINOPIMELATE/ORNITHINE DECARBOXYLASE"/>
    <property type="match status" value="1"/>
</dbReference>
<keyword evidence="3 11" id="KW-0663">Pyridoxal phosphate</keyword>
<reference evidence="13 14" key="1">
    <citation type="submission" date="2024-05" db="EMBL/GenBank/DDBJ databases">
        <authorList>
            <person name="Wallberg A."/>
        </authorList>
    </citation>
    <scope>NUCLEOTIDE SEQUENCE [LARGE SCALE GENOMIC DNA]</scope>
</reference>
<feature type="domain" description="Orn/DAP/Arg decarboxylase 2 N-terminal" evidence="12">
    <location>
        <begin position="33"/>
        <end position="267"/>
    </location>
</feature>
<evidence type="ECO:0000256" key="7">
    <source>
        <dbReference type="ARBA" id="ARBA00034138"/>
    </source>
</evidence>
<dbReference type="InterPro" id="IPR022653">
    <property type="entry name" value="De-COase2_pyr-phos_BS"/>
</dbReference>
<comment type="function">
    <text evidence="8">Catalyzes the first and rate-limiting step of polyamine biosynthesis that converts ornithine into putrescine, which is the precursor for the polyamines, spermidine and spermine. Polyamines are essential for cell proliferation and are implicated in cellular processes, ranging from DNA replication to apoptosis.</text>
</comment>
<dbReference type="Proteomes" id="UP001497623">
    <property type="component" value="Unassembled WGS sequence"/>
</dbReference>
<evidence type="ECO:0000256" key="10">
    <source>
        <dbReference type="ARBA" id="ARBA00049127"/>
    </source>
</evidence>
<keyword evidence="4" id="KW-0620">Polyamine biosynthesis</keyword>
<sequence length="395" mass="44205">MKVLEGLSPYEAACFGIKEAKDEDPFFILDANDLHRKVNVWKENLPRVKPFYAVKCNNDPEVLKILVHLGIGFDVASVVELKTMLNLGADPSNIVFAHTCKLPSHVLIAKSLKVLKMTFDNIDELYKIKELYPEAHLLLRLSCDGKDDHKLGKKFGTDPIYCTGLLAVAKELELNVVGVSFHVGSRVQDGASYFDAIGVSHWVIEQARSMGFKPHILDIGGGFPQITGDLFTDEAKVISEGLEKFFPNDGPFGPMEIIAEPGRYIVGTALSLVTMVSSRRLVRSFDGKVQEAMYYLNDGIYGSFSFLRYEERDFKNYIVIRKTSKDYNVSDKQVPTILWGPTCDSNDLVAKDMGMPELHIGDFVYWPAIGDYTIAAQSTFNGLAKAFIRYVITQY</sequence>
<dbReference type="EMBL" id="CAXKWB010009455">
    <property type="protein sequence ID" value="CAL4094808.1"/>
    <property type="molecule type" value="Genomic_DNA"/>
</dbReference>
<dbReference type="Pfam" id="PF02784">
    <property type="entry name" value="Orn_Arg_deC_N"/>
    <property type="match status" value="1"/>
</dbReference>
<accession>A0AAV2QU38</accession>
<dbReference type="SUPFAM" id="SSF50621">
    <property type="entry name" value="Alanine racemase C-terminal domain-like"/>
    <property type="match status" value="1"/>
</dbReference>
<feature type="active site" description="Proton donor" evidence="11">
    <location>
        <position position="343"/>
    </location>
</feature>
<comment type="cofactor">
    <cofactor evidence="1 11">
        <name>pyridoxal 5'-phosphate</name>
        <dbReference type="ChEBI" id="CHEBI:597326"/>
    </cofactor>
</comment>
<dbReference type="PRINTS" id="PR01182">
    <property type="entry name" value="ORNDCRBXLASE"/>
</dbReference>
<dbReference type="InterPro" id="IPR022644">
    <property type="entry name" value="De-COase2_N"/>
</dbReference>
<evidence type="ECO:0000256" key="4">
    <source>
        <dbReference type="ARBA" id="ARBA00023115"/>
    </source>
</evidence>
<evidence type="ECO:0000259" key="12">
    <source>
        <dbReference type="Pfam" id="PF02784"/>
    </source>
</evidence>
<dbReference type="InterPro" id="IPR029066">
    <property type="entry name" value="PLP-binding_barrel"/>
</dbReference>
<dbReference type="SUPFAM" id="SSF51419">
    <property type="entry name" value="PLP-binding barrel"/>
    <property type="match status" value="1"/>
</dbReference>
<dbReference type="Gene3D" id="2.40.37.10">
    <property type="entry name" value="Lyase, Ornithine Decarboxylase, Chain A, domain 1"/>
    <property type="match status" value="1"/>
</dbReference>
<dbReference type="EC" id="4.1.1.17" evidence="7"/>
<dbReference type="GO" id="GO:0005737">
    <property type="term" value="C:cytoplasm"/>
    <property type="evidence" value="ECO:0007669"/>
    <property type="project" value="TreeGrafter"/>
</dbReference>
<evidence type="ECO:0000256" key="11">
    <source>
        <dbReference type="PIRSR" id="PIRSR600183-50"/>
    </source>
</evidence>
<comment type="pathway">
    <text evidence="6">Amine and polyamine biosynthesis; putrescine biosynthesis via L-ornithine pathway; putrescine from L-ornithine: step 1/1.</text>
</comment>
<dbReference type="GO" id="GO:0004586">
    <property type="term" value="F:ornithine decarboxylase activity"/>
    <property type="evidence" value="ECO:0007669"/>
    <property type="project" value="UniProtKB-EC"/>
</dbReference>
<dbReference type="InterPro" id="IPR000183">
    <property type="entry name" value="Orn/DAP/Arg_de-COase"/>
</dbReference>
<comment type="caution">
    <text evidence="13">The sequence shown here is derived from an EMBL/GenBank/DDBJ whole genome shotgun (WGS) entry which is preliminary data.</text>
</comment>
<evidence type="ECO:0000256" key="1">
    <source>
        <dbReference type="ARBA" id="ARBA00001933"/>
    </source>
</evidence>
<dbReference type="PANTHER" id="PTHR11482:SF6">
    <property type="entry name" value="ORNITHINE DECARBOXYLASE 1-RELATED"/>
    <property type="match status" value="1"/>
</dbReference>
<dbReference type="InterPro" id="IPR009006">
    <property type="entry name" value="Ala_racemase/Decarboxylase_C"/>
</dbReference>
<evidence type="ECO:0000256" key="5">
    <source>
        <dbReference type="ARBA" id="ARBA00023239"/>
    </source>
</evidence>
<evidence type="ECO:0000313" key="14">
    <source>
        <dbReference type="Proteomes" id="UP001497623"/>
    </source>
</evidence>
<dbReference type="FunFam" id="3.20.20.10:FF:000005">
    <property type="entry name" value="Ornithine decarboxylase"/>
    <property type="match status" value="1"/>
</dbReference>
<evidence type="ECO:0000256" key="8">
    <source>
        <dbReference type="ARBA" id="ARBA00037173"/>
    </source>
</evidence>
<name>A0AAV2QU38_MEGNR</name>
<dbReference type="InterPro" id="IPR002433">
    <property type="entry name" value="Orn_de-COase"/>
</dbReference>
<organism evidence="13 14">
    <name type="scientific">Meganyctiphanes norvegica</name>
    <name type="common">Northern krill</name>
    <name type="synonym">Thysanopoda norvegica</name>
    <dbReference type="NCBI Taxonomy" id="48144"/>
    <lineage>
        <taxon>Eukaryota</taxon>
        <taxon>Metazoa</taxon>
        <taxon>Ecdysozoa</taxon>
        <taxon>Arthropoda</taxon>
        <taxon>Crustacea</taxon>
        <taxon>Multicrustacea</taxon>
        <taxon>Malacostraca</taxon>
        <taxon>Eumalacostraca</taxon>
        <taxon>Eucarida</taxon>
        <taxon>Euphausiacea</taxon>
        <taxon>Euphausiidae</taxon>
        <taxon>Meganyctiphanes</taxon>
    </lineage>
</organism>
<dbReference type="AlphaFoldDB" id="A0AAV2QU38"/>
<evidence type="ECO:0000313" key="13">
    <source>
        <dbReference type="EMBL" id="CAL4094808.1"/>
    </source>
</evidence>
<protein>
    <recommendedName>
        <fullName evidence="7">ornithine decarboxylase</fullName>
        <ecNumber evidence="7">4.1.1.17</ecNumber>
    </recommendedName>
</protein>
<dbReference type="PRINTS" id="PR01179">
    <property type="entry name" value="ODADCRBXLASE"/>
</dbReference>
<comment type="catalytic activity">
    <reaction evidence="10">
        <text>L-ornithine + H(+) = putrescine + CO2</text>
        <dbReference type="Rhea" id="RHEA:22964"/>
        <dbReference type="ChEBI" id="CHEBI:15378"/>
        <dbReference type="ChEBI" id="CHEBI:16526"/>
        <dbReference type="ChEBI" id="CHEBI:46911"/>
        <dbReference type="ChEBI" id="CHEBI:326268"/>
        <dbReference type="EC" id="4.1.1.17"/>
    </reaction>
</comment>
<gene>
    <name evidence="13" type="ORF">MNOR_LOCUS15244</name>
</gene>
<keyword evidence="5" id="KW-0456">Lyase</keyword>
<comment type="similarity">
    <text evidence="2">Belongs to the Orn/Lys/Arg decarboxylase class-II family.</text>
</comment>
<dbReference type="PROSITE" id="PS00878">
    <property type="entry name" value="ODR_DC_2_1"/>
    <property type="match status" value="1"/>
</dbReference>
<dbReference type="GO" id="GO:0033387">
    <property type="term" value="P:putrescine biosynthetic process from arginine, via ornithine"/>
    <property type="evidence" value="ECO:0007669"/>
    <property type="project" value="TreeGrafter"/>
</dbReference>
<dbReference type="CDD" id="cd00622">
    <property type="entry name" value="PLPDE_III_ODC"/>
    <property type="match status" value="1"/>
</dbReference>
<evidence type="ECO:0000256" key="9">
    <source>
        <dbReference type="ARBA" id="ARBA00046672"/>
    </source>
</evidence>
<proteinExistence type="inferred from homology"/>
<dbReference type="Gene3D" id="3.20.20.10">
    <property type="entry name" value="Alanine racemase"/>
    <property type="match status" value="1"/>
</dbReference>